<name>A0A8T2U3J0_CERRI</name>
<proteinExistence type="inferred from homology"/>
<feature type="binding site" evidence="8">
    <location>
        <position position="127"/>
    </location>
    <ligand>
        <name>Mn(2+)</name>
        <dbReference type="ChEBI" id="CHEBI:29035"/>
    </ligand>
</feature>
<organism evidence="11 12">
    <name type="scientific">Ceratopteris richardii</name>
    <name type="common">Triangle waterfern</name>
    <dbReference type="NCBI Taxonomy" id="49495"/>
    <lineage>
        <taxon>Eukaryota</taxon>
        <taxon>Viridiplantae</taxon>
        <taxon>Streptophyta</taxon>
        <taxon>Embryophyta</taxon>
        <taxon>Tracheophyta</taxon>
        <taxon>Polypodiopsida</taxon>
        <taxon>Polypodiidae</taxon>
        <taxon>Polypodiales</taxon>
        <taxon>Pteridineae</taxon>
        <taxon>Pteridaceae</taxon>
        <taxon>Parkerioideae</taxon>
        <taxon>Ceratopteris</taxon>
    </lineage>
</organism>
<dbReference type="AlphaFoldDB" id="A0A8T2U3J0"/>
<feature type="binding site" evidence="7">
    <location>
        <position position="122"/>
    </location>
    <ligand>
        <name>oxalate</name>
        <dbReference type="ChEBI" id="CHEBI:30623"/>
    </ligand>
</feature>
<feature type="binding site" evidence="8">
    <location>
        <position position="120"/>
    </location>
    <ligand>
        <name>Mn(2+)</name>
        <dbReference type="ChEBI" id="CHEBI:29035"/>
    </ligand>
</feature>
<evidence type="ECO:0000256" key="9">
    <source>
        <dbReference type="RuleBase" id="RU366015"/>
    </source>
</evidence>
<keyword evidence="4 9" id="KW-0964">Secreted</keyword>
<feature type="binding site" evidence="8">
    <location>
        <position position="167"/>
    </location>
    <ligand>
        <name>Mn(2+)</name>
        <dbReference type="ChEBI" id="CHEBI:29035"/>
    </ligand>
</feature>
<reference evidence="11" key="1">
    <citation type="submission" date="2021-08" db="EMBL/GenBank/DDBJ databases">
        <title>WGS assembly of Ceratopteris richardii.</title>
        <authorList>
            <person name="Marchant D.B."/>
            <person name="Chen G."/>
            <person name="Jenkins J."/>
            <person name="Shu S."/>
            <person name="Leebens-Mack J."/>
            <person name="Grimwood J."/>
            <person name="Schmutz J."/>
            <person name="Soltis P."/>
            <person name="Soltis D."/>
            <person name="Chen Z.-H."/>
        </authorList>
    </citation>
    <scope>NUCLEOTIDE SEQUENCE</scope>
    <source>
        <strain evidence="11">Whitten #5841</strain>
        <tissue evidence="11">Leaf</tissue>
    </source>
</reference>
<evidence type="ECO:0000313" key="11">
    <source>
        <dbReference type="EMBL" id="KAH7430711.1"/>
    </source>
</evidence>
<dbReference type="InterPro" id="IPR001929">
    <property type="entry name" value="Germin"/>
</dbReference>
<protein>
    <recommendedName>
        <fullName evidence="9">Germin-like protein</fullName>
    </recommendedName>
</protein>
<comment type="subcellular location">
    <subcellularLocation>
        <location evidence="1 9">Secreted</location>
        <location evidence="1 9">Extracellular space</location>
        <location evidence="1 9">Apoplast</location>
    </subcellularLocation>
</comment>
<keyword evidence="12" id="KW-1185">Reference proteome</keyword>
<dbReference type="PANTHER" id="PTHR31238">
    <property type="entry name" value="GERMIN-LIKE PROTEIN SUBFAMILY 3 MEMBER 3"/>
    <property type="match status" value="1"/>
</dbReference>
<evidence type="ECO:0000256" key="4">
    <source>
        <dbReference type="ARBA" id="ARBA00022525"/>
    </source>
</evidence>
<dbReference type="PRINTS" id="PR00325">
    <property type="entry name" value="GERMIN"/>
</dbReference>
<sequence length="192" mass="21180">MTSQSMQRFFEIRKTHVQWALLLFMIVTLSSIEGSERIRVFDNFKVLNNSVHERSATGFGADYFMSRVLNKTADMQTAAAADGVGCVVVVADSGDFPALTPHSLSMARTLFAPKGLYPPHVHPTATELVYVAEGSLLAGFIDPVNNSIYQQSLYNGELFFFPRGVLHFLLNVNADRLAITISVFNDSHASMS</sequence>
<dbReference type="Pfam" id="PF00190">
    <property type="entry name" value="Cupin_1"/>
    <property type="match status" value="1"/>
</dbReference>
<dbReference type="SUPFAM" id="SSF51182">
    <property type="entry name" value="RmlC-like cupins"/>
    <property type="match status" value="1"/>
</dbReference>
<evidence type="ECO:0000313" key="12">
    <source>
        <dbReference type="Proteomes" id="UP000825935"/>
    </source>
</evidence>
<dbReference type="GO" id="GO:0030145">
    <property type="term" value="F:manganese ion binding"/>
    <property type="evidence" value="ECO:0007669"/>
    <property type="project" value="UniProtKB-UniRule"/>
</dbReference>
<dbReference type="InterPro" id="IPR006045">
    <property type="entry name" value="Cupin_1"/>
</dbReference>
<dbReference type="PROSITE" id="PS00725">
    <property type="entry name" value="GERMIN"/>
    <property type="match status" value="1"/>
</dbReference>
<dbReference type="OrthoDB" id="1546383at2759"/>
<dbReference type="InterPro" id="IPR014710">
    <property type="entry name" value="RmlC-like_jellyroll"/>
</dbReference>
<dbReference type="Proteomes" id="UP000825935">
    <property type="component" value="Chromosome 8"/>
</dbReference>
<dbReference type="SMART" id="SM00835">
    <property type="entry name" value="Cupin_1"/>
    <property type="match status" value="1"/>
</dbReference>
<evidence type="ECO:0000256" key="6">
    <source>
        <dbReference type="ARBA" id="ARBA00023211"/>
    </source>
</evidence>
<gene>
    <name evidence="11" type="ORF">KP509_08G010800</name>
</gene>
<dbReference type="EMBL" id="CM035413">
    <property type="protein sequence ID" value="KAH7430711.1"/>
    <property type="molecule type" value="Genomic_DNA"/>
</dbReference>
<dbReference type="InterPro" id="IPR011051">
    <property type="entry name" value="RmlC_Cupin_sf"/>
</dbReference>
<evidence type="ECO:0000256" key="2">
    <source>
        <dbReference type="ARBA" id="ARBA00007456"/>
    </source>
</evidence>
<evidence type="ECO:0000259" key="10">
    <source>
        <dbReference type="SMART" id="SM00835"/>
    </source>
</evidence>
<evidence type="ECO:0000256" key="8">
    <source>
        <dbReference type="PIRSR" id="PIRSR601929-2"/>
    </source>
</evidence>
<comment type="similarity">
    <text evidence="2 9">Belongs to the germin family.</text>
</comment>
<keyword evidence="3 9" id="KW-0052">Apoplast</keyword>
<evidence type="ECO:0000256" key="1">
    <source>
        <dbReference type="ARBA" id="ARBA00004271"/>
    </source>
</evidence>
<dbReference type="GO" id="GO:0048046">
    <property type="term" value="C:apoplast"/>
    <property type="evidence" value="ECO:0007669"/>
    <property type="project" value="UniProtKB-SubCell"/>
</dbReference>
<keyword evidence="5 7" id="KW-0479">Metal-binding</keyword>
<evidence type="ECO:0000256" key="7">
    <source>
        <dbReference type="PIRSR" id="PIRSR601929-1"/>
    </source>
</evidence>
<evidence type="ECO:0000256" key="3">
    <source>
        <dbReference type="ARBA" id="ARBA00022523"/>
    </source>
</evidence>
<feature type="binding site" evidence="8">
    <location>
        <position position="122"/>
    </location>
    <ligand>
        <name>Mn(2+)</name>
        <dbReference type="ChEBI" id="CHEBI:29035"/>
    </ligand>
</feature>
<feature type="domain" description="Cupin type-1" evidence="10">
    <location>
        <begin position="76"/>
        <end position="192"/>
    </location>
</feature>
<dbReference type="InterPro" id="IPR019780">
    <property type="entry name" value="Germin_Mn-BS"/>
</dbReference>
<keyword evidence="6 7" id="KW-0464">Manganese</keyword>
<dbReference type="Gene3D" id="2.60.120.10">
    <property type="entry name" value="Jelly Rolls"/>
    <property type="match status" value="1"/>
</dbReference>
<accession>A0A8T2U3J0</accession>
<evidence type="ECO:0000256" key="5">
    <source>
        <dbReference type="ARBA" id="ARBA00022723"/>
    </source>
</evidence>
<comment type="caution">
    <text evidence="11">The sequence shown here is derived from an EMBL/GenBank/DDBJ whole genome shotgun (WGS) entry which is preliminary data.</text>
</comment>
<feature type="binding site" evidence="7">
    <location>
        <position position="127"/>
    </location>
    <ligand>
        <name>oxalate</name>
        <dbReference type="ChEBI" id="CHEBI:30623"/>
    </ligand>
</feature>